<reference evidence="1 2" key="1">
    <citation type="submission" date="2017-03" db="EMBL/GenBank/DDBJ databases">
        <title>Genomic and clinical evidence uncovers the enterohepatic species Helicobacter valdiviensis as a potential human intestinal pathogen.</title>
        <authorList>
            <person name="Fresia P."/>
            <person name="Jara R."/>
            <person name="Sierra R."/>
            <person name="Ferres I."/>
            <person name="Greif G."/>
            <person name="Iraola G."/>
            <person name="Collado L."/>
        </authorList>
    </citation>
    <scope>NUCLEOTIDE SEQUENCE [LARGE SCALE GENOMIC DNA]</scope>
    <source>
        <strain evidence="1 2">WBE14</strain>
    </source>
</reference>
<comment type="caution">
    <text evidence="1">The sequence shown here is derived from an EMBL/GenBank/DDBJ whole genome shotgun (WGS) entry which is preliminary data.</text>
</comment>
<proteinExistence type="predicted"/>
<sequence>MKKLIALITIIAMGFFGSSFYIEGLNFKAHKELEKLTSIPHTLHEFKDIYNNDFLLQEFLKRNQHFANYYDRYYYLNFEDYQKGFLSSSAKFSLMTKNHTNNEEVSQEIALLKGEITYYNLPLSKRFKAVFKKEGLEKVDKELANAIKNANLLEIEGFKTFFDWEVRIKSAEISYQDKVNLHSINFILLSDSKNPLMVKNSKMDLPYFKLQMDTKETLTINNFSIMQDFQTPTHLFSSNPTNNTFRAFYKEMEFNFYDYFSHKPIKIQWHNLHSNKETLITDNKLSIRSKDSIEYMSLQNSSKIELKNILSNTSIKNLDIEAWRNLSNPIHLENFLPEGLEADLDMSATFNQTKINFFANVISKDSKLSLKTNTYIEFLDLKDLLKTHLKDIHLSFGIQDVPTESLFLLAKTQNEEIFMQMLKSNIGANLDFNAIINQKDFSLTTNLKTAEDGIKLNSKITSEDDFSALNIPAFKNMLDNLNAMALKNNGKSEVNVDFSIKNNGSTFLEPTITINGKNLKEIGGINGRY</sequence>
<gene>
    <name evidence="1" type="ORF">B6S12_04770</name>
</gene>
<keyword evidence="2" id="KW-1185">Reference proteome</keyword>
<name>A0A2W6MUP6_9HELI</name>
<dbReference type="AlphaFoldDB" id="A0A2W6MUP6"/>
<organism evidence="1 2">
    <name type="scientific">Helicobacter valdiviensis</name>
    <dbReference type="NCBI Taxonomy" id="1458358"/>
    <lineage>
        <taxon>Bacteria</taxon>
        <taxon>Pseudomonadati</taxon>
        <taxon>Campylobacterota</taxon>
        <taxon>Epsilonproteobacteria</taxon>
        <taxon>Campylobacterales</taxon>
        <taxon>Helicobacteraceae</taxon>
        <taxon>Helicobacter</taxon>
    </lineage>
</organism>
<dbReference type="EMBL" id="NBIU01000010">
    <property type="protein sequence ID" value="PZT48244.1"/>
    <property type="molecule type" value="Genomic_DNA"/>
</dbReference>
<protein>
    <recommendedName>
        <fullName evidence="3">DUF945 domain-containing protein</fullName>
    </recommendedName>
</protein>
<evidence type="ECO:0000313" key="2">
    <source>
        <dbReference type="Proteomes" id="UP000249746"/>
    </source>
</evidence>
<evidence type="ECO:0008006" key="3">
    <source>
        <dbReference type="Google" id="ProtNLM"/>
    </source>
</evidence>
<evidence type="ECO:0000313" key="1">
    <source>
        <dbReference type="EMBL" id="PZT48244.1"/>
    </source>
</evidence>
<dbReference type="RefSeq" id="WP_111229674.1">
    <property type="nucleotide sequence ID" value="NZ_NBIU01000010.1"/>
</dbReference>
<dbReference type="Proteomes" id="UP000249746">
    <property type="component" value="Unassembled WGS sequence"/>
</dbReference>
<accession>A0A2W6MUP6</accession>